<reference evidence="6 7" key="1">
    <citation type="submission" date="2024-08" db="EMBL/GenBank/DDBJ databases">
        <authorList>
            <person name="Cucini C."/>
            <person name="Frati F."/>
        </authorList>
    </citation>
    <scope>NUCLEOTIDE SEQUENCE [LARGE SCALE GENOMIC DNA]</scope>
</reference>
<proteinExistence type="inferred from homology"/>
<evidence type="ECO:0000256" key="5">
    <source>
        <dbReference type="SAM" id="SignalP"/>
    </source>
</evidence>
<dbReference type="Proteomes" id="UP001642540">
    <property type="component" value="Unassembled WGS sequence"/>
</dbReference>
<evidence type="ECO:0000313" key="6">
    <source>
        <dbReference type="EMBL" id="CAL8081959.1"/>
    </source>
</evidence>
<evidence type="ECO:0000256" key="1">
    <source>
        <dbReference type="ARBA" id="ARBA00004613"/>
    </source>
</evidence>
<protein>
    <submittedName>
        <fullName evidence="6">Uncharacterized protein</fullName>
    </submittedName>
</protein>
<comment type="caution">
    <text evidence="6">The sequence shown here is derived from an EMBL/GenBank/DDBJ whole genome shotgun (WGS) entry which is preliminary data.</text>
</comment>
<sequence>MKSIICFILFCYFACSFAQITFTREWVKGKRSTSNTVAVAKDGHVVCQNLVAAVEYLIELEKLRRAECLECCHSTPPAFPDLPDIQRSPSDFMQFFRKLPPVEQEQVERVVPSQERRNQ</sequence>
<dbReference type="EMBL" id="CAXLJM020000015">
    <property type="protein sequence ID" value="CAL8081959.1"/>
    <property type="molecule type" value="Genomic_DNA"/>
</dbReference>
<feature type="chain" id="PRO_5046021866" evidence="5">
    <location>
        <begin position="19"/>
        <end position="119"/>
    </location>
</feature>
<organism evidence="6 7">
    <name type="scientific">Orchesella dallaii</name>
    <dbReference type="NCBI Taxonomy" id="48710"/>
    <lineage>
        <taxon>Eukaryota</taxon>
        <taxon>Metazoa</taxon>
        <taxon>Ecdysozoa</taxon>
        <taxon>Arthropoda</taxon>
        <taxon>Hexapoda</taxon>
        <taxon>Collembola</taxon>
        <taxon>Entomobryomorpha</taxon>
        <taxon>Entomobryoidea</taxon>
        <taxon>Orchesellidae</taxon>
        <taxon>Orchesellinae</taxon>
        <taxon>Orchesella</taxon>
    </lineage>
</organism>
<comment type="similarity">
    <text evidence="2">Belongs to the AKH/HRTH/RPCH family.</text>
</comment>
<comment type="subcellular location">
    <subcellularLocation>
        <location evidence="1">Secreted</location>
    </subcellularLocation>
</comment>
<keyword evidence="3" id="KW-0964">Secreted</keyword>
<name>A0ABP1PXW8_9HEXA</name>
<evidence type="ECO:0000256" key="2">
    <source>
        <dbReference type="ARBA" id="ARBA00006145"/>
    </source>
</evidence>
<accession>A0ABP1PXW8</accession>
<dbReference type="Pfam" id="PF06377">
    <property type="entry name" value="Adipokin_hormo"/>
    <property type="match status" value="1"/>
</dbReference>
<evidence type="ECO:0000313" key="7">
    <source>
        <dbReference type="Proteomes" id="UP001642540"/>
    </source>
</evidence>
<keyword evidence="4 5" id="KW-0732">Signal</keyword>
<gene>
    <name evidence="6" type="ORF">ODALV1_LOCUS5071</name>
</gene>
<feature type="signal peptide" evidence="5">
    <location>
        <begin position="1"/>
        <end position="18"/>
    </location>
</feature>
<evidence type="ECO:0000256" key="4">
    <source>
        <dbReference type="ARBA" id="ARBA00022729"/>
    </source>
</evidence>
<evidence type="ECO:0000256" key="3">
    <source>
        <dbReference type="ARBA" id="ARBA00022525"/>
    </source>
</evidence>
<dbReference type="InterPro" id="IPR010475">
    <property type="entry name" value="AKH/RPCH_hormone"/>
</dbReference>
<keyword evidence="7" id="KW-1185">Reference proteome</keyword>